<keyword evidence="7" id="KW-1185">Reference proteome</keyword>
<dbReference type="Pfam" id="PF07804">
    <property type="entry name" value="HipA_C"/>
    <property type="match status" value="1"/>
</dbReference>
<dbReference type="PANTHER" id="PTHR37419:SF8">
    <property type="entry name" value="TOXIN YJJJ"/>
    <property type="match status" value="1"/>
</dbReference>
<comment type="caution">
    <text evidence="6">The sequence shown here is derived from an EMBL/GenBank/DDBJ whole genome shotgun (WGS) entry which is preliminary data.</text>
</comment>
<dbReference type="InterPro" id="IPR017508">
    <property type="entry name" value="HipA_N1"/>
</dbReference>
<keyword evidence="3 6" id="KW-0418">Kinase</keyword>
<keyword evidence="2" id="KW-0808">Transferase</keyword>
<evidence type="ECO:0000313" key="6">
    <source>
        <dbReference type="EMBL" id="PHM65569.1"/>
    </source>
</evidence>
<evidence type="ECO:0000313" key="7">
    <source>
        <dbReference type="Proteomes" id="UP000222366"/>
    </source>
</evidence>
<organism evidence="6 7">
    <name type="scientific">Xenorhabdus stockiae</name>
    <dbReference type="NCBI Taxonomy" id="351614"/>
    <lineage>
        <taxon>Bacteria</taxon>
        <taxon>Pseudomonadati</taxon>
        <taxon>Pseudomonadota</taxon>
        <taxon>Gammaproteobacteria</taxon>
        <taxon>Enterobacterales</taxon>
        <taxon>Morganellaceae</taxon>
        <taxon>Xenorhabdus</taxon>
    </lineage>
</organism>
<evidence type="ECO:0000256" key="2">
    <source>
        <dbReference type="ARBA" id="ARBA00022679"/>
    </source>
</evidence>
<feature type="domain" description="HipA-like C-terminal" evidence="4">
    <location>
        <begin position="162"/>
        <end position="365"/>
    </location>
</feature>
<evidence type="ECO:0000259" key="5">
    <source>
        <dbReference type="Pfam" id="PF13657"/>
    </source>
</evidence>
<dbReference type="Gene3D" id="1.10.1070.20">
    <property type="match status" value="1"/>
</dbReference>
<name>A0A2D0KQ58_9GAMM</name>
<evidence type="ECO:0000256" key="3">
    <source>
        <dbReference type="ARBA" id="ARBA00022777"/>
    </source>
</evidence>
<evidence type="ECO:0000256" key="1">
    <source>
        <dbReference type="ARBA" id="ARBA00010164"/>
    </source>
</evidence>
<dbReference type="Proteomes" id="UP000222366">
    <property type="component" value="Unassembled WGS sequence"/>
</dbReference>
<dbReference type="RefSeq" id="WP_099124904.1">
    <property type="nucleotide sequence ID" value="NZ_CAWNRH010000057.1"/>
</dbReference>
<dbReference type="Pfam" id="PF13657">
    <property type="entry name" value="Couple_hipA"/>
    <property type="match status" value="1"/>
</dbReference>
<sequence>MLNTPLNVRRKLSDGNSVLVGQLAENKTGVYFQYDETYLTAHPKSLSPFLINADTSLQKAPKEPHYGLHGVFGDSLPDGWGLYLMDRVFRENGYNPKMVTALERLAYLGERCSGALYYEPATHAFSPDERDIDIITLGKEAVKEFEGIDSHFLHSLIDASGSGGARPKLNMTKCTDGRFSTRTDAIGEKLLIKLTSAQFSLKYSESLVEYAYMKMARNIGIEVPDFELLDVGNGHFWLQQTRFDCCPGQGRYHMISACGLLDAPFREPSLDYVDLVKVTRHLCGVQEAQKLVKRALFNYLTVNQDDHAKNFAYLADDADNWRISPFYDVVYMPSPYGEHMTSFNGNGKVITSSALEQLAGQAGFSSINPLINMLEEIYAETRRFPIIAHELGIDNVVATTIALHMEQKWLDLKL</sequence>
<dbReference type="InterPro" id="IPR052028">
    <property type="entry name" value="HipA_Ser/Thr_kinase"/>
</dbReference>
<comment type="similarity">
    <text evidence="1">Belongs to the HipA Ser/Thr kinase family.</text>
</comment>
<reference evidence="6 7" key="1">
    <citation type="journal article" date="2017" name="Nat. Microbiol.">
        <title>Natural product diversity associated with the nematode symbionts Photorhabdus and Xenorhabdus.</title>
        <authorList>
            <person name="Tobias N.J."/>
            <person name="Wolff H."/>
            <person name="Djahanschiri B."/>
            <person name="Grundmann F."/>
            <person name="Kronenwerth M."/>
            <person name="Shi Y.M."/>
            <person name="Simonyi S."/>
            <person name="Grun P."/>
            <person name="Shapiro-Ilan D."/>
            <person name="Pidot S.J."/>
            <person name="Stinear T.P."/>
            <person name="Ebersberger I."/>
            <person name="Bode H.B."/>
        </authorList>
    </citation>
    <scope>NUCLEOTIDE SEQUENCE [LARGE SCALE GENOMIC DNA]</scope>
    <source>
        <strain evidence="6 7">DSM 17904</strain>
    </source>
</reference>
<dbReference type="GO" id="GO:0004674">
    <property type="term" value="F:protein serine/threonine kinase activity"/>
    <property type="evidence" value="ECO:0007669"/>
    <property type="project" value="TreeGrafter"/>
</dbReference>
<dbReference type="AlphaFoldDB" id="A0A2D0KQ58"/>
<dbReference type="EMBL" id="NJAJ01000015">
    <property type="protein sequence ID" value="PHM65569.1"/>
    <property type="molecule type" value="Genomic_DNA"/>
</dbReference>
<protein>
    <submittedName>
        <fullName evidence="6">Phosphatidylinositol kinase</fullName>
    </submittedName>
</protein>
<gene>
    <name evidence="6" type="ORF">Xsto_01927</name>
</gene>
<feature type="domain" description="HipA N-terminal subdomain 1" evidence="5">
    <location>
        <begin position="17"/>
        <end position="118"/>
    </location>
</feature>
<evidence type="ECO:0000259" key="4">
    <source>
        <dbReference type="Pfam" id="PF07804"/>
    </source>
</evidence>
<accession>A0A2D0KQ58</accession>
<dbReference type="GO" id="GO:0005829">
    <property type="term" value="C:cytosol"/>
    <property type="evidence" value="ECO:0007669"/>
    <property type="project" value="TreeGrafter"/>
</dbReference>
<dbReference type="InterPro" id="IPR012893">
    <property type="entry name" value="HipA-like_C"/>
</dbReference>
<proteinExistence type="inferred from homology"/>
<dbReference type="PANTHER" id="PTHR37419">
    <property type="entry name" value="SERINE/THREONINE-PROTEIN KINASE TOXIN HIPA"/>
    <property type="match status" value="1"/>
</dbReference>